<evidence type="ECO:0000313" key="1">
    <source>
        <dbReference type="EMBL" id="CAJ0601216.1"/>
    </source>
</evidence>
<dbReference type="EMBL" id="CATQJL010000305">
    <property type="protein sequence ID" value="CAJ0601216.1"/>
    <property type="molecule type" value="Genomic_DNA"/>
</dbReference>
<dbReference type="InterPro" id="IPR027417">
    <property type="entry name" value="P-loop_NTPase"/>
</dbReference>
<dbReference type="Proteomes" id="UP001176961">
    <property type="component" value="Unassembled WGS sequence"/>
</dbReference>
<dbReference type="GO" id="GO:0016301">
    <property type="term" value="F:kinase activity"/>
    <property type="evidence" value="ECO:0007669"/>
    <property type="project" value="TreeGrafter"/>
</dbReference>
<sequence>MGLPAAGKSTLASKLLEYRPNSALFSLDEINGRWSSDFEAHKDRKAFEQKVRLHLEQKRIEEFDNWIIVDDNFYLQSMRRPFKRMARAFGMLYFCILVEIDLRYALQKNSKRGEDRVSDETIIKMSREMEIPEDALVYRSQGLEEIVKLLSQPRPKRVTKQALPSSQPSPSVLSEMDLLLRSAVSEATVRKCFTQRRNSEIAVGRVLRHHAASRRWRSSLSHTATAKYLNNGTVPRVRTTFPLISHYIFALLVFIVNDHSIAVTCGSYPAILGYIELWSSLREVTESGHLLLVAAGDFESTGSAV</sequence>
<dbReference type="InterPro" id="IPR052648">
    <property type="entry name" value="Ser-tRNA(Sec)_kinase"/>
</dbReference>
<dbReference type="PANTHER" id="PTHR20873">
    <property type="entry name" value="L-SERYL-TRNA(SEC) KINASE"/>
    <property type="match status" value="1"/>
</dbReference>
<evidence type="ECO:0000313" key="2">
    <source>
        <dbReference type="Proteomes" id="UP001176961"/>
    </source>
</evidence>
<comment type="caution">
    <text evidence="1">The sequence shown here is derived from an EMBL/GenBank/DDBJ whole genome shotgun (WGS) entry which is preliminary data.</text>
</comment>
<reference evidence="1" key="1">
    <citation type="submission" date="2023-07" db="EMBL/GenBank/DDBJ databases">
        <authorList>
            <consortium name="CYATHOMIX"/>
        </authorList>
    </citation>
    <scope>NUCLEOTIDE SEQUENCE</scope>
    <source>
        <strain evidence="1">N/A</strain>
    </source>
</reference>
<organism evidence="1 2">
    <name type="scientific">Cylicocyclus nassatus</name>
    <name type="common">Nematode worm</name>
    <dbReference type="NCBI Taxonomy" id="53992"/>
    <lineage>
        <taxon>Eukaryota</taxon>
        <taxon>Metazoa</taxon>
        <taxon>Ecdysozoa</taxon>
        <taxon>Nematoda</taxon>
        <taxon>Chromadorea</taxon>
        <taxon>Rhabditida</taxon>
        <taxon>Rhabditina</taxon>
        <taxon>Rhabditomorpha</taxon>
        <taxon>Strongyloidea</taxon>
        <taxon>Strongylidae</taxon>
        <taxon>Cylicocyclus</taxon>
    </lineage>
</organism>
<protein>
    <submittedName>
        <fullName evidence="1">Uncharacterized protein</fullName>
    </submittedName>
</protein>
<dbReference type="PANTHER" id="PTHR20873:SF0">
    <property type="entry name" value="L-SERYL-TRNA(SEC) KINASE"/>
    <property type="match status" value="1"/>
</dbReference>
<dbReference type="Pfam" id="PF13671">
    <property type="entry name" value="AAA_33"/>
    <property type="match status" value="1"/>
</dbReference>
<proteinExistence type="predicted"/>
<keyword evidence="2" id="KW-1185">Reference proteome</keyword>
<name>A0AA36GZF4_CYLNA</name>
<gene>
    <name evidence="1" type="ORF">CYNAS_LOCUS13199</name>
</gene>
<dbReference type="GO" id="GO:0000049">
    <property type="term" value="F:tRNA binding"/>
    <property type="evidence" value="ECO:0007669"/>
    <property type="project" value="TreeGrafter"/>
</dbReference>
<dbReference type="SUPFAM" id="SSF52540">
    <property type="entry name" value="P-loop containing nucleoside triphosphate hydrolases"/>
    <property type="match status" value="1"/>
</dbReference>
<dbReference type="AlphaFoldDB" id="A0AA36GZF4"/>
<accession>A0AA36GZF4</accession>
<dbReference type="Gene3D" id="3.40.50.300">
    <property type="entry name" value="P-loop containing nucleotide triphosphate hydrolases"/>
    <property type="match status" value="1"/>
</dbReference>